<dbReference type="Pfam" id="PF00570">
    <property type="entry name" value="HRDC"/>
    <property type="match status" value="1"/>
</dbReference>
<dbReference type="SUPFAM" id="SSF47819">
    <property type="entry name" value="HRDC-like"/>
    <property type="match status" value="2"/>
</dbReference>
<dbReference type="NCBIfam" id="TIGR01388">
    <property type="entry name" value="rnd"/>
    <property type="match status" value="1"/>
</dbReference>
<dbReference type="Gene3D" id="1.10.150.80">
    <property type="entry name" value="HRDC domain"/>
    <property type="match status" value="2"/>
</dbReference>
<dbReference type="EC" id="3.1.13.5" evidence="6"/>
<evidence type="ECO:0000313" key="8">
    <source>
        <dbReference type="EMBL" id="SUB26455.1"/>
    </source>
</evidence>
<dbReference type="PANTHER" id="PTHR47649">
    <property type="entry name" value="RIBONUCLEASE D"/>
    <property type="match status" value="1"/>
</dbReference>
<dbReference type="Gene3D" id="3.30.420.10">
    <property type="entry name" value="Ribonuclease H-like superfamily/Ribonuclease H"/>
    <property type="match status" value="1"/>
</dbReference>
<keyword evidence="2 6" id="KW-0819">tRNA processing</keyword>
<dbReference type="InterPro" id="IPR012337">
    <property type="entry name" value="RNaseH-like_sf"/>
</dbReference>
<dbReference type="GO" id="GO:0000166">
    <property type="term" value="F:nucleotide binding"/>
    <property type="evidence" value="ECO:0007669"/>
    <property type="project" value="InterPro"/>
</dbReference>
<dbReference type="PANTHER" id="PTHR47649:SF1">
    <property type="entry name" value="RIBONUCLEASE D"/>
    <property type="match status" value="1"/>
</dbReference>
<proteinExistence type="inferred from homology"/>
<dbReference type="GO" id="GO:0003676">
    <property type="term" value="F:nucleic acid binding"/>
    <property type="evidence" value="ECO:0007669"/>
    <property type="project" value="InterPro"/>
</dbReference>
<keyword evidence="5 6" id="KW-0269">Exonuclease</keyword>
<dbReference type="InterPro" id="IPR044876">
    <property type="entry name" value="HRDC_dom_sf"/>
</dbReference>
<reference evidence="8 10" key="1">
    <citation type="submission" date="2018-06" db="EMBL/GenBank/DDBJ databases">
        <authorList>
            <consortium name="Pathogen Informatics"/>
            <person name="Doyle S."/>
        </authorList>
    </citation>
    <scope>NUCLEOTIDE SEQUENCE [LARGE SCALE GENOMIC DNA]</scope>
    <source>
        <strain evidence="8 10">NCTC11188</strain>
    </source>
</reference>
<accession>A0A379AVU0</accession>
<dbReference type="InterPro" id="IPR002562">
    <property type="entry name" value="3'-5'_exonuclease_dom"/>
</dbReference>
<dbReference type="HAMAP" id="MF_01899">
    <property type="entry name" value="RNase_D"/>
    <property type="match status" value="1"/>
</dbReference>
<dbReference type="GO" id="GO:0008408">
    <property type="term" value="F:3'-5' exonuclease activity"/>
    <property type="evidence" value="ECO:0007669"/>
    <property type="project" value="InterPro"/>
</dbReference>
<evidence type="ECO:0000256" key="6">
    <source>
        <dbReference type="HAMAP-Rule" id="MF_01899"/>
    </source>
</evidence>
<sequence length="383" mass="44459">MPAIKKEIKNPPHFQIVTSDIVLAEVCQRAREKSCVALDTEFIRTRTFYPKLGLIQLYDGEQVSLIDPLEIDDFSPFIDLLADQNVVKVLHACKEDLEIFHHYFKQLPTPLIDTQVMSHFLGFGRSMGFASLIYHYFELELDKGASRTDWLARPLSEVQLRYAAADVWYLIPLYEEMQQHLAQTPWQSAVQNECEFLLEKCQKTKSPDTAYLDIPNGWKLNERELMALKLLAKWRVEEGIKRDIALNFIVKSEHLWLVAKHFPKHTSELLDLGLLPMEVRVNGKKMLQLVEKAKRTAKKEYPSRIVRLVDDPRYRSGLKILQQKLKEIAPAELPIEVISSKRGLESLMKWCWIKQQDSNDLPDLLQGWRKGFGEVLLKSLQSF</sequence>
<dbReference type="AlphaFoldDB" id="A0A379AVU0"/>
<evidence type="ECO:0000313" key="9">
    <source>
        <dbReference type="EMBL" id="TDP28762.1"/>
    </source>
</evidence>
<dbReference type="CDD" id="cd06142">
    <property type="entry name" value="RNaseD_exo"/>
    <property type="match status" value="1"/>
</dbReference>
<reference evidence="9 11" key="2">
    <citation type="submission" date="2019-03" db="EMBL/GenBank/DDBJ databases">
        <title>Genomic Encyclopedia of Type Strains, Phase IV (KMG-IV): sequencing the most valuable type-strain genomes for metagenomic binning, comparative biology and taxonomic classification.</title>
        <authorList>
            <person name="Goeker M."/>
        </authorList>
    </citation>
    <scope>NUCLEOTIDE SEQUENCE [LARGE SCALE GENOMIC DNA]</scope>
    <source>
        <strain evidence="9 11">DSM 17481</strain>
    </source>
</reference>
<dbReference type="SUPFAM" id="SSF53098">
    <property type="entry name" value="Ribonuclease H-like"/>
    <property type="match status" value="1"/>
</dbReference>
<name>A0A379AVU0_AVIGA</name>
<keyword evidence="4 6" id="KW-0378">Hydrolase</keyword>
<dbReference type="EMBL" id="UGSQ01000003">
    <property type="protein sequence ID" value="SUB26455.1"/>
    <property type="molecule type" value="Genomic_DNA"/>
</dbReference>
<keyword evidence="11" id="KW-1185">Reference proteome</keyword>
<comment type="cofactor">
    <cofactor evidence="6">
        <name>a divalent metal cation</name>
        <dbReference type="ChEBI" id="CHEBI:60240"/>
    </cofactor>
</comment>
<dbReference type="Proteomes" id="UP000255113">
    <property type="component" value="Unassembled WGS sequence"/>
</dbReference>
<dbReference type="GO" id="GO:0033890">
    <property type="term" value="F:ribonuclease D activity"/>
    <property type="evidence" value="ECO:0007669"/>
    <property type="project" value="UniProtKB-UniRule"/>
</dbReference>
<dbReference type="InterPro" id="IPR051086">
    <property type="entry name" value="RNase_D-like"/>
</dbReference>
<evidence type="ECO:0000313" key="11">
    <source>
        <dbReference type="Proteomes" id="UP000294683"/>
    </source>
</evidence>
<dbReference type="InterPro" id="IPR002121">
    <property type="entry name" value="HRDC_dom"/>
</dbReference>
<evidence type="ECO:0000256" key="4">
    <source>
        <dbReference type="ARBA" id="ARBA00022801"/>
    </source>
</evidence>
<keyword evidence="3 6" id="KW-0540">Nuclease</keyword>
<evidence type="ECO:0000256" key="2">
    <source>
        <dbReference type="ARBA" id="ARBA00022694"/>
    </source>
</evidence>
<dbReference type="GO" id="GO:0042780">
    <property type="term" value="P:tRNA 3'-end processing"/>
    <property type="evidence" value="ECO:0007669"/>
    <property type="project" value="UniProtKB-UniRule"/>
</dbReference>
<dbReference type="RefSeq" id="WP_115261366.1">
    <property type="nucleotide sequence ID" value="NZ_SNXJ01000004.1"/>
</dbReference>
<dbReference type="PROSITE" id="PS50967">
    <property type="entry name" value="HRDC"/>
    <property type="match status" value="1"/>
</dbReference>
<organism evidence="8 10">
    <name type="scientific">Avibacterium gallinarum</name>
    <name type="common">Pasteurella gallinarum</name>
    <dbReference type="NCBI Taxonomy" id="755"/>
    <lineage>
        <taxon>Bacteria</taxon>
        <taxon>Pseudomonadati</taxon>
        <taxon>Pseudomonadota</taxon>
        <taxon>Gammaproteobacteria</taxon>
        <taxon>Pasteurellales</taxon>
        <taxon>Pasteurellaceae</taxon>
        <taxon>Avibacterium</taxon>
    </lineage>
</organism>
<comment type="catalytic activity">
    <reaction evidence="6">
        <text>Exonucleolytic cleavage that removes extra residues from the 3'-terminus of tRNA to produce 5'-mononucleotides.</text>
        <dbReference type="EC" id="3.1.13.5"/>
    </reaction>
</comment>
<dbReference type="SMART" id="SM00341">
    <property type="entry name" value="HRDC"/>
    <property type="match status" value="1"/>
</dbReference>
<protein>
    <recommendedName>
        <fullName evidence="6">Ribonuclease D</fullName>
        <shortName evidence="6">RNase D</shortName>
        <ecNumber evidence="6">3.1.13.5</ecNumber>
    </recommendedName>
</protein>
<dbReference type="SMART" id="SM00474">
    <property type="entry name" value="35EXOc"/>
    <property type="match status" value="1"/>
</dbReference>
<comment type="similarity">
    <text evidence="6">Belongs to the RNase D family.</text>
</comment>
<dbReference type="InterPro" id="IPR036397">
    <property type="entry name" value="RNaseH_sf"/>
</dbReference>
<gene>
    <name evidence="6 8" type="primary">rnd</name>
    <name evidence="9" type="ORF">EV689_10422</name>
    <name evidence="8" type="ORF">NCTC11188_00809</name>
</gene>
<comment type="function">
    <text evidence="6">Exonuclease involved in the 3' processing of various precursor tRNAs. Initiates hydrolysis at the 3'-terminus of an RNA molecule and releases 5'-mononucleotides.</text>
</comment>
<dbReference type="InterPro" id="IPR006292">
    <property type="entry name" value="RNase_D"/>
</dbReference>
<dbReference type="Proteomes" id="UP000294683">
    <property type="component" value="Unassembled WGS sequence"/>
</dbReference>
<keyword evidence="1 6" id="KW-0963">Cytoplasm</keyword>
<evidence type="ECO:0000256" key="3">
    <source>
        <dbReference type="ARBA" id="ARBA00022722"/>
    </source>
</evidence>
<evidence type="ECO:0000313" key="10">
    <source>
        <dbReference type="Proteomes" id="UP000255113"/>
    </source>
</evidence>
<dbReference type="InterPro" id="IPR048579">
    <property type="entry name" value="RNAseD_HRDC_C"/>
</dbReference>
<dbReference type="Pfam" id="PF21293">
    <property type="entry name" value="RNAseD_HRDC_C"/>
    <property type="match status" value="1"/>
</dbReference>
<dbReference type="InterPro" id="IPR010997">
    <property type="entry name" value="HRDC-like_sf"/>
</dbReference>
<comment type="subcellular location">
    <subcellularLocation>
        <location evidence="6">Cytoplasm</location>
    </subcellularLocation>
</comment>
<evidence type="ECO:0000259" key="7">
    <source>
        <dbReference type="PROSITE" id="PS50967"/>
    </source>
</evidence>
<evidence type="ECO:0000256" key="1">
    <source>
        <dbReference type="ARBA" id="ARBA00022490"/>
    </source>
</evidence>
<dbReference type="Pfam" id="PF01612">
    <property type="entry name" value="DNA_pol_A_exo1"/>
    <property type="match status" value="1"/>
</dbReference>
<dbReference type="EMBL" id="SNXJ01000004">
    <property type="protein sequence ID" value="TDP28762.1"/>
    <property type="molecule type" value="Genomic_DNA"/>
</dbReference>
<evidence type="ECO:0000256" key="5">
    <source>
        <dbReference type="ARBA" id="ARBA00022839"/>
    </source>
</evidence>
<dbReference type="GO" id="GO:0005737">
    <property type="term" value="C:cytoplasm"/>
    <property type="evidence" value="ECO:0007669"/>
    <property type="project" value="UniProtKB-SubCell"/>
</dbReference>
<feature type="domain" description="HRDC" evidence="7">
    <location>
        <begin position="221"/>
        <end position="300"/>
    </location>
</feature>